<protein>
    <recommendedName>
        <fullName evidence="5">Cell wall-binding protein</fullName>
    </recommendedName>
</protein>
<dbReference type="InterPro" id="IPR028059">
    <property type="entry name" value="SWM_rpt"/>
</dbReference>
<dbReference type="PANTHER" id="PTHR30032:SF8">
    <property type="entry name" value="GERMINATION-SPECIFIC N-ACETYLMURAMOYL-L-ALANINE AMIDASE"/>
    <property type="match status" value="1"/>
</dbReference>
<dbReference type="RefSeq" id="WP_006718029.1">
    <property type="nucleotide sequence ID" value="NZ_CP007032.1"/>
</dbReference>
<evidence type="ECO:0000256" key="2">
    <source>
        <dbReference type="SAM" id="SignalP"/>
    </source>
</evidence>
<evidence type="ECO:0000313" key="4">
    <source>
        <dbReference type="Proteomes" id="UP000010847"/>
    </source>
</evidence>
<name>W0EGR3_9FIRM</name>
<proteinExistence type="predicted"/>
<keyword evidence="1 2" id="KW-0732">Signal</keyword>
<dbReference type="AlphaFoldDB" id="W0EGR3"/>
<sequence>MRKTKKAIASLAIAGMVLSMAPLSVFGATTTDATRIAGADRYLTSIAVAEKAFTTATSAVIAAGNEDNLVDALAAAPLAAQEKAPIMLTDKANMNDDVKAELSKLGVKTVYVVGAAASTAVVDELTAAGFTVEKIQGADRTETTKLINAKLTAPKGTFVVGYNATADAMSAASFAAANNYAIVVANPDGSIPDGQAAVGTTYVLGGPTLVKDVALATRIYGADRYETNQKVLAQLAYEYGTVYVANGETLVDALVASVLAGQTQSPIALTDGTTVKAAAALGGKMAPDSTTVALGGTSVVSDAVKNSVAYVAPATLAVQSVTAIDGKDLKVTFNKAANKDSLKTYNNFTFKVTTGSSITLNSDTSTWETSDDLTSVTIPLTGNFYNGQSYKVSVDGVLDSNFAPMTKYTDSWHLFNDTTAPVLQSAAVKSGKLRLTFDEAVQGSMTVKVDGVQEATTVTPSTTAGATTADVTVSADALKTGTHNVIVYNAKDWAGLGNVSPIQTVTYTVTDDTTAPSVVSVVADGGNSFKVQFSEAIDTATLTTSNFVVKKGNATITTTSFSQDSSDKSLYTVYVDGTSDVSLYDTNATSTTLNVAVKNYHDGSNLYGAEYDATITLTKDTTGPAIVSSAVNTISGTNTLVVRFNEDLGAFSYDASKITVVKDGVLQNTTSSTTTGTKALNIVLSNSLSDGTYNVSLASSTVKDTVGNGNLALNTTVVVSNSAGTAYTGTITTSASTSGSADLLQINYNTTMSAIAADINNYQLDGMPLPTSATAYFTDASKQSVVIKFPAGTIDNNTNKLLAFSTAITTDSGNVIKNSDGTQKTMLVSLTDNIKPVLSSGKFVISTLSDTTTQTIKLTFNEIISASDKDDFKVTVNGVKIDVASISVNGTDKNVVLTLASTINMSQAVSVEVVKAADQTDTTMGTKDASTLHNTLTEGTVISVTEKTL</sequence>
<dbReference type="Pfam" id="PF04122">
    <property type="entry name" value="CW_binding_2"/>
    <property type="match status" value="3"/>
</dbReference>
<dbReference type="eggNOG" id="COG2247">
    <property type="taxonomic scope" value="Bacteria"/>
</dbReference>
<dbReference type="KEGG" id="dmt:DESME_14400"/>
<dbReference type="EMBL" id="CP007032">
    <property type="protein sequence ID" value="AHF08683.1"/>
    <property type="molecule type" value="Genomic_DNA"/>
</dbReference>
<dbReference type="Gene3D" id="2.60.40.1220">
    <property type="match status" value="2"/>
</dbReference>
<accession>W0EGR3</accession>
<dbReference type="InterPro" id="IPR014755">
    <property type="entry name" value="Cu-Rt/internalin_Ig-like"/>
</dbReference>
<keyword evidence="4" id="KW-1185">Reference proteome</keyword>
<dbReference type="PANTHER" id="PTHR30032">
    <property type="entry name" value="N-ACETYLMURAMOYL-L-ALANINE AMIDASE-RELATED"/>
    <property type="match status" value="1"/>
</dbReference>
<organism evidence="3 4">
    <name type="scientific">Desulfitobacterium metallireducens DSM 15288</name>
    <dbReference type="NCBI Taxonomy" id="871968"/>
    <lineage>
        <taxon>Bacteria</taxon>
        <taxon>Bacillati</taxon>
        <taxon>Bacillota</taxon>
        <taxon>Clostridia</taxon>
        <taxon>Eubacteriales</taxon>
        <taxon>Desulfitobacteriaceae</taxon>
        <taxon>Desulfitobacterium</taxon>
    </lineage>
</organism>
<gene>
    <name evidence="3" type="ORF">DESME_14400</name>
</gene>
<evidence type="ECO:0000256" key="1">
    <source>
        <dbReference type="ARBA" id="ARBA00022729"/>
    </source>
</evidence>
<feature type="signal peptide" evidence="2">
    <location>
        <begin position="1"/>
        <end position="27"/>
    </location>
</feature>
<dbReference type="HOGENOM" id="CLU_310096_0_0_9"/>
<dbReference type="InterPro" id="IPR051922">
    <property type="entry name" value="Bact_Sporulation_Assoc"/>
</dbReference>
<reference evidence="3 4" key="1">
    <citation type="submission" date="2013-12" db="EMBL/GenBank/DDBJ databases">
        <authorList>
            <consortium name="DOE Joint Genome Institute"/>
            <person name="Smidt H."/>
            <person name="Huntemann M."/>
            <person name="Han J."/>
            <person name="Chen A."/>
            <person name="Kyrpides N."/>
            <person name="Mavromatis K."/>
            <person name="Markowitz V."/>
            <person name="Palaniappan K."/>
            <person name="Ivanova N."/>
            <person name="Schaumberg A."/>
            <person name="Pati A."/>
            <person name="Liolios K."/>
            <person name="Nordberg H.P."/>
            <person name="Cantor M.N."/>
            <person name="Hua S.X."/>
            <person name="Woyke T."/>
        </authorList>
    </citation>
    <scope>NUCLEOTIDE SEQUENCE [LARGE SCALE GENOMIC DNA]</scope>
    <source>
        <strain evidence="4">DSM 15288</strain>
    </source>
</reference>
<feature type="chain" id="PRO_5004788701" description="Cell wall-binding protein" evidence="2">
    <location>
        <begin position="28"/>
        <end position="949"/>
    </location>
</feature>
<dbReference type="InterPro" id="IPR007253">
    <property type="entry name" value="Cell_wall-bd_2"/>
</dbReference>
<evidence type="ECO:0008006" key="5">
    <source>
        <dbReference type="Google" id="ProtNLM"/>
    </source>
</evidence>
<evidence type="ECO:0000313" key="3">
    <source>
        <dbReference type="EMBL" id="AHF08683.1"/>
    </source>
</evidence>
<dbReference type="OrthoDB" id="3268939at2"/>
<dbReference type="STRING" id="871968.DESME_14400"/>
<dbReference type="Pfam" id="PF13753">
    <property type="entry name" value="SWM_repeat"/>
    <property type="match status" value="1"/>
</dbReference>
<dbReference type="Gene3D" id="3.40.50.12090">
    <property type="match status" value="2"/>
</dbReference>
<dbReference type="Proteomes" id="UP000010847">
    <property type="component" value="Chromosome"/>
</dbReference>